<evidence type="ECO:0000313" key="3">
    <source>
        <dbReference type="Proteomes" id="UP000652013"/>
    </source>
</evidence>
<feature type="transmembrane region" description="Helical" evidence="1">
    <location>
        <begin position="12"/>
        <end position="37"/>
    </location>
</feature>
<sequence length="71" mass="7324">MSPTPPLAQDALVGLLLPMWQAVIGGFVLVAVVAAVFRLAQRGPSRMSLALLLTGGAIVCLTVIGVILQDL</sequence>
<feature type="transmembrane region" description="Helical" evidence="1">
    <location>
        <begin position="49"/>
        <end position="68"/>
    </location>
</feature>
<keyword evidence="3" id="KW-1185">Reference proteome</keyword>
<evidence type="ECO:0000256" key="1">
    <source>
        <dbReference type="SAM" id="Phobius"/>
    </source>
</evidence>
<dbReference type="RefSeq" id="WP_203941131.1">
    <property type="nucleotide sequence ID" value="NZ_BAAAGJ010000003.1"/>
</dbReference>
<proteinExistence type="predicted"/>
<keyword evidence="1" id="KW-0812">Transmembrane</keyword>
<dbReference type="AlphaFoldDB" id="A0A8J3YCD0"/>
<dbReference type="EMBL" id="BOOY01000036">
    <property type="protein sequence ID" value="GIJ05973.1"/>
    <property type="molecule type" value="Genomic_DNA"/>
</dbReference>
<reference evidence="2" key="1">
    <citation type="submission" date="2021-01" db="EMBL/GenBank/DDBJ databases">
        <title>Whole genome shotgun sequence of Spirilliplanes yamanashiensis NBRC 15828.</title>
        <authorList>
            <person name="Komaki H."/>
            <person name="Tamura T."/>
        </authorList>
    </citation>
    <scope>NUCLEOTIDE SEQUENCE</scope>
    <source>
        <strain evidence="2">NBRC 15828</strain>
    </source>
</reference>
<organism evidence="2 3">
    <name type="scientific">Spirilliplanes yamanashiensis</name>
    <dbReference type="NCBI Taxonomy" id="42233"/>
    <lineage>
        <taxon>Bacteria</taxon>
        <taxon>Bacillati</taxon>
        <taxon>Actinomycetota</taxon>
        <taxon>Actinomycetes</taxon>
        <taxon>Micromonosporales</taxon>
        <taxon>Micromonosporaceae</taxon>
        <taxon>Spirilliplanes</taxon>
    </lineage>
</organism>
<evidence type="ECO:0000313" key="2">
    <source>
        <dbReference type="EMBL" id="GIJ05973.1"/>
    </source>
</evidence>
<keyword evidence="1" id="KW-0472">Membrane</keyword>
<protein>
    <submittedName>
        <fullName evidence="2">Uncharacterized protein</fullName>
    </submittedName>
</protein>
<accession>A0A8J3YCD0</accession>
<keyword evidence="1" id="KW-1133">Transmembrane helix</keyword>
<name>A0A8J3YCD0_9ACTN</name>
<comment type="caution">
    <text evidence="2">The sequence shown here is derived from an EMBL/GenBank/DDBJ whole genome shotgun (WGS) entry which is preliminary data.</text>
</comment>
<gene>
    <name evidence="2" type="ORF">Sya03_53250</name>
</gene>
<dbReference type="Proteomes" id="UP000652013">
    <property type="component" value="Unassembled WGS sequence"/>
</dbReference>